<dbReference type="Pfam" id="PF00285">
    <property type="entry name" value="Citrate_synt"/>
    <property type="match status" value="1"/>
</dbReference>
<proteinExistence type="predicted"/>
<feature type="non-terminal residue" evidence="1">
    <location>
        <position position="172"/>
    </location>
</feature>
<dbReference type="PANTHER" id="PTHR11739:SF8">
    <property type="entry name" value="CITRATE SYNTHASE, MITOCHONDRIAL"/>
    <property type="match status" value="1"/>
</dbReference>
<sequence length="172" mass="19954">MFSNKKIMASSFLKYHPRLISIRNGETLLLRKMRKIVPKQREYFKKWKTENGHKILNKNLVVSQSLGMKGIIGMISETSMLEPNEGIRYRGLNIKKVCEVLPKISEYPESAKNVLQPLPEGVIWLFLTGKLPTEKEVRSISEDLMKRSQLPELTKRLIDSYPKEMHPMVQLS</sequence>
<evidence type="ECO:0000313" key="1">
    <source>
        <dbReference type="EMBL" id="MES1923081.1"/>
    </source>
</evidence>
<dbReference type="SUPFAM" id="SSF48256">
    <property type="entry name" value="Citrate synthase"/>
    <property type="match status" value="1"/>
</dbReference>
<name>A0ABV2AUH7_9EUKA</name>
<dbReference type="Proteomes" id="UP001439008">
    <property type="component" value="Unassembled WGS sequence"/>
</dbReference>
<dbReference type="PANTHER" id="PTHR11739">
    <property type="entry name" value="CITRATE SYNTHASE"/>
    <property type="match status" value="1"/>
</dbReference>
<dbReference type="InterPro" id="IPR002020">
    <property type="entry name" value="Citrate_synthase"/>
</dbReference>
<comment type="caution">
    <text evidence="1">The sequence shown here is derived from an EMBL/GenBank/DDBJ whole genome shotgun (WGS) entry which is preliminary data.</text>
</comment>
<dbReference type="Gene3D" id="1.10.580.10">
    <property type="entry name" value="Citrate Synthase, domain 1"/>
    <property type="match status" value="1"/>
</dbReference>
<dbReference type="EMBL" id="JBDODL010004576">
    <property type="protein sequence ID" value="MES1923081.1"/>
    <property type="molecule type" value="Genomic_DNA"/>
</dbReference>
<dbReference type="InterPro" id="IPR036969">
    <property type="entry name" value="Citrate_synthase_sf"/>
</dbReference>
<organism evidence="1 2">
    <name type="scientific">Bonamia ostreae</name>
    <dbReference type="NCBI Taxonomy" id="126728"/>
    <lineage>
        <taxon>Eukaryota</taxon>
        <taxon>Sar</taxon>
        <taxon>Rhizaria</taxon>
        <taxon>Endomyxa</taxon>
        <taxon>Ascetosporea</taxon>
        <taxon>Haplosporida</taxon>
        <taxon>Bonamia</taxon>
    </lineage>
</organism>
<evidence type="ECO:0008006" key="3">
    <source>
        <dbReference type="Google" id="ProtNLM"/>
    </source>
</evidence>
<reference evidence="1 2" key="1">
    <citation type="journal article" date="2024" name="BMC Biol.">
        <title>Comparative genomics of Ascetosporea gives new insight into the evolutionary basis for animal parasitism in Rhizaria.</title>
        <authorList>
            <person name="Hiltunen Thoren M."/>
            <person name="Onut-Brannstrom I."/>
            <person name="Alfjorden A."/>
            <person name="Peckova H."/>
            <person name="Swords F."/>
            <person name="Hooper C."/>
            <person name="Holzer A.S."/>
            <person name="Bass D."/>
            <person name="Burki F."/>
        </authorList>
    </citation>
    <scope>NUCLEOTIDE SEQUENCE [LARGE SCALE GENOMIC DNA]</scope>
    <source>
        <strain evidence="1">20-A016</strain>
    </source>
</reference>
<gene>
    <name evidence="1" type="ORF">MHBO_004619</name>
</gene>
<protein>
    <recommendedName>
        <fullName evidence="3">Citrate synthase</fullName>
    </recommendedName>
</protein>
<accession>A0ABV2AUH7</accession>
<keyword evidence="2" id="KW-1185">Reference proteome</keyword>
<dbReference type="InterPro" id="IPR016142">
    <property type="entry name" value="Citrate_synth-like_lrg_a-sub"/>
</dbReference>
<evidence type="ECO:0000313" key="2">
    <source>
        <dbReference type="Proteomes" id="UP001439008"/>
    </source>
</evidence>